<accession>A0ABR3WY87</accession>
<proteinExistence type="predicted"/>
<keyword evidence="2" id="KW-1185">Reference proteome</keyword>
<sequence>MEAGVFPGFEDTEKGRNSVRKCYTQLQNEPRDQWVRSNGGTALMNRYIAGHERYSTLFPPCQPLLASPSGLLQSAALRTEKTYEPHGQTAMQVVRSGVQKLRSQVLLRKGHGGPLLFRVLGSTSVALRVTHNVKVYSRPYAVNELHWLRT</sequence>
<comment type="caution">
    <text evidence="1">The sequence shown here is derived from an EMBL/GenBank/DDBJ whole genome shotgun (WGS) entry which is preliminary data.</text>
</comment>
<name>A0ABR3WY87_9PEZI</name>
<dbReference type="Proteomes" id="UP001586593">
    <property type="component" value="Unassembled WGS sequence"/>
</dbReference>
<organism evidence="1 2">
    <name type="scientific">Phialemonium thermophilum</name>
    <dbReference type="NCBI Taxonomy" id="223376"/>
    <lineage>
        <taxon>Eukaryota</taxon>
        <taxon>Fungi</taxon>
        <taxon>Dikarya</taxon>
        <taxon>Ascomycota</taxon>
        <taxon>Pezizomycotina</taxon>
        <taxon>Sordariomycetes</taxon>
        <taxon>Sordariomycetidae</taxon>
        <taxon>Cephalothecales</taxon>
        <taxon>Cephalothecaceae</taxon>
        <taxon>Phialemonium</taxon>
    </lineage>
</organism>
<evidence type="ECO:0000313" key="2">
    <source>
        <dbReference type="Proteomes" id="UP001586593"/>
    </source>
</evidence>
<evidence type="ECO:0000313" key="1">
    <source>
        <dbReference type="EMBL" id="KAL1868445.1"/>
    </source>
</evidence>
<dbReference type="EMBL" id="JAZHXJ010000215">
    <property type="protein sequence ID" value="KAL1868445.1"/>
    <property type="molecule type" value="Genomic_DNA"/>
</dbReference>
<gene>
    <name evidence="1" type="ORF">VTK73DRAFT_3653</name>
</gene>
<reference evidence="1 2" key="1">
    <citation type="journal article" date="2024" name="Commun. Biol.">
        <title>Comparative genomic analysis of thermophilic fungi reveals convergent evolutionary adaptations and gene losses.</title>
        <authorList>
            <person name="Steindorff A.S."/>
            <person name="Aguilar-Pontes M.V."/>
            <person name="Robinson A.J."/>
            <person name="Andreopoulos B."/>
            <person name="LaButti K."/>
            <person name="Kuo A."/>
            <person name="Mondo S."/>
            <person name="Riley R."/>
            <person name="Otillar R."/>
            <person name="Haridas S."/>
            <person name="Lipzen A."/>
            <person name="Grimwood J."/>
            <person name="Schmutz J."/>
            <person name="Clum A."/>
            <person name="Reid I.D."/>
            <person name="Moisan M.C."/>
            <person name="Butler G."/>
            <person name="Nguyen T.T.M."/>
            <person name="Dewar K."/>
            <person name="Conant G."/>
            <person name="Drula E."/>
            <person name="Henrissat B."/>
            <person name="Hansel C."/>
            <person name="Singer S."/>
            <person name="Hutchinson M.I."/>
            <person name="de Vries R.P."/>
            <person name="Natvig D.O."/>
            <person name="Powell A.J."/>
            <person name="Tsang A."/>
            <person name="Grigoriev I.V."/>
        </authorList>
    </citation>
    <scope>NUCLEOTIDE SEQUENCE [LARGE SCALE GENOMIC DNA]</scope>
    <source>
        <strain evidence="1 2">ATCC 24622</strain>
    </source>
</reference>
<protein>
    <submittedName>
        <fullName evidence="1">Uncharacterized protein</fullName>
    </submittedName>
</protein>